<evidence type="ECO:0000256" key="1">
    <source>
        <dbReference type="SAM" id="Phobius"/>
    </source>
</evidence>
<feature type="transmembrane region" description="Helical" evidence="1">
    <location>
        <begin position="69"/>
        <end position="87"/>
    </location>
</feature>
<organism evidence="2 3">
    <name type="scientific">Paractinoplanes globisporus</name>
    <dbReference type="NCBI Taxonomy" id="113565"/>
    <lineage>
        <taxon>Bacteria</taxon>
        <taxon>Bacillati</taxon>
        <taxon>Actinomycetota</taxon>
        <taxon>Actinomycetes</taxon>
        <taxon>Micromonosporales</taxon>
        <taxon>Micromonosporaceae</taxon>
        <taxon>Paractinoplanes</taxon>
    </lineage>
</organism>
<sequence>MRTYYRGPDAVITDTHFVWQSPSVRIFAIDDLDDVRLERTVARGPSGVEFALGLGLLILAVAAGLKFGVMAATPLVTALVAVVLIALRRRGGHAWEIRARYRTQDVTIYTSPDPRIFNQVTRALRRTIERRALRQSYGLAAG</sequence>
<proteinExistence type="predicted"/>
<evidence type="ECO:0000313" key="2">
    <source>
        <dbReference type="EMBL" id="MFF5296869.1"/>
    </source>
</evidence>
<comment type="caution">
    <text evidence="2">The sequence shown here is derived from an EMBL/GenBank/DDBJ whole genome shotgun (WGS) entry which is preliminary data.</text>
</comment>
<keyword evidence="1" id="KW-0812">Transmembrane</keyword>
<feature type="transmembrane region" description="Helical" evidence="1">
    <location>
        <begin position="46"/>
        <end position="63"/>
    </location>
</feature>
<accession>A0ABW6WUC2</accession>
<dbReference type="RefSeq" id="WP_020515355.1">
    <property type="nucleotide sequence ID" value="NZ_JBIAZU010000009.1"/>
</dbReference>
<evidence type="ECO:0000313" key="3">
    <source>
        <dbReference type="Proteomes" id="UP001602245"/>
    </source>
</evidence>
<reference evidence="2 3" key="1">
    <citation type="submission" date="2024-10" db="EMBL/GenBank/DDBJ databases">
        <title>The Natural Products Discovery Center: Release of the First 8490 Sequenced Strains for Exploring Actinobacteria Biosynthetic Diversity.</title>
        <authorList>
            <person name="Kalkreuter E."/>
            <person name="Kautsar S.A."/>
            <person name="Yang D."/>
            <person name="Bader C.D."/>
            <person name="Teijaro C.N."/>
            <person name="Fluegel L."/>
            <person name="Davis C.M."/>
            <person name="Simpson J.R."/>
            <person name="Lauterbach L."/>
            <person name="Steele A.D."/>
            <person name="Gui C."/>
            <person name="Meng S."/>
            <person name="Li G."/>
            <person name="Viehrig K."/>
            <person name="Ye F."/>
            <person name="Su P."/>
            <person name="Kiefer A.F."/>
            <person name="Nichols A."/>
            <person name="Cepeda A.J."/>
            <person name="Yan W."/>
            <person name="Fan B."/>
            <person name="Jiang Y."/>
            <person name="Adhikari A."/>
            <person name="Zheng C.-J."/>
            <person name="Schuster L."/>
            <person name="Cowan T.M."/>
            <person name="Smanski M.J."/>
            <person name="Chevrette M.G."/>
            <person name="De Carvalho L.P.S."/>
            <person name="Shen B."/>
        </authorList>
    </citation>
    <scope>NUCLEOTIDE SEQUENCE [LARGE SCALE GENOMIC DNA]</scope>
    <source>
        <strain evidence="2 3">NPDC000087</strain>
    </source>
</reference>
<keyword evidence="3" id="KW-1185">Reference proteome</keyword>
<dbReference type="EMBL" id="JBIAZU010000009">
    <property type="protein sequence ID" value="MFF5296869.1"/>
    <property type="molecule type" value="Genomic_DNA"/>
</dbReference>
<dbReference type="InterPro" id="IPR045629">
    <property type="entry name" value="DUF6232"/>
</dbReference>
<keyword evidence="1" id="KW-0472">Membrane</keyword>
<name>A0ABW6WUC2_9ACTN</name>
<keyword evidence="1" id="KW-1133">Transmembrane helix</keyword>
<dbReference type="Proteomes" id="UP001602245">
    <property type="component" value="Unassembled WGS sequence"/>
</dbReference>
<dbReference type="Pfam" id="PF19744">
    <property type="entry name" value="DUF6232"/>
    <property type="match status" value="1"/>
</dbReference>
<protein>
    <submittedName>
        <fullName evidence="2">DUF6232 family protein</fullName>
    </submittedName>
</protein>
<gene>
    <name evidence="2" type="ORF">ACFY35_46190</name>
</gene>